<dbReference type="InterPro" id="IPR008928">
    <property type="entry name" value="6-hairpin_glycosidase_sf"/>
</dbReference>
<protein>
    <submittedName>
        <fullName evidence="1">Unnamed protein product</fullName>
    </submittedName>
</protein>
<organism evidence="1 2">
    <name type="scientific">Phytophthora lilii</name>
    <dbReference type="NCBI Taxonomy" id="2077276"/>
    <lineage>
        <taxon>Eukaryota</taxon>
        <taxon>Sar</taxon>
        <taxon>Stramenopiles</taxon>
        <taxon>Oomycota</taxon>
        <taxon>Peronosporomycetes</taxon>
        <taxon>Peronosporales</taxon>
        <taxon>Peronosporaceae</taxon>
        <taxon>Phytophthora</taxon>
    </lineage>
</organism>
<dbReference type="PANTHER" id="PTHR34987:SF4">
    <property type="entry name" value="ALPHA-L-RHAMNOSIDASE C-TERMINAL DOMAIN-CONTAINING PROTEIN"/>
    <property type="match status" value="1"/>
</dbReference>
<dbReference type="Gene3D" id="1.50.10.10">
    <property type="match status" value="1"/>
</dbReference>
<dbReference type="GO" id="GO:0005975">
    <property type="term" value="P:carbohydrate metabolic process"/>
    <property type="evidence" value="ECO:0007669"/>
    <property type="project" value="InterPro"/>
</dbReference>
<comment type="caution">
    <text evidence="1">The sequence shown here is derived from an EMBL/GenBank/DDBJ whole genome shotgun (WGS) entry which is preliminary data.</text>
</comment>
<accession>A0A9W6TFY6</accession>
<dbReference type="PANTHER" id="PTHR34987">
    <property type="entry name" value="C, PUTATIVE (AFU_ORTHOLOGUE AFUA_3G02880)-RELATED"/>
    <property type="match status" value="1"/>
</dbReference>
<dbReference type="SUPFAM" id="SSF48208">
    <property type="entry name" value="Six-hairpin glycosidases"/>
    <property type="match status" value="1"/>
</dbReference>
<evidence type="ECO:0000313" key="2">
    <source>
        <dbReference type="Proteomes" id="UP001165083"/>
    </source>
</evidence>
<reference evidence="1" key="1">
    <citation type="submission" date="2023-04" db="EMBL/GenBank/DDBJ databases">
        <title>Phytophthora lilii NBRC 32176.</title>
        <authorList>
            <person name="Ichikawa N."/>
            <person name="Sato H."/>
            <person name="Tonouchi N."/>
        </authorList>
    </citation>
    <scope>NUCLEOTIDE SEQUENCE</scope>
    <source>
        <strain evidence="1">NBRC 32176</strain>
    </source>
</reference>
<dbReference type="InterPro" id="IPR012341">
    <property type="entry name" value="6hp_glycosidase-like_sf"/>
</dbReference>
<name>A0A9W6TFY6_9STRA</name>
<dbReference type="Proteomes" id="UP001165083">
    <property type="component" value="Unassembled WGS sequence"/>
</dbReference>
<sequence length="271" mass="30398">MTSYILGQYNVPFSVKEHTWYPVEIRVNSTAGNIVFSIDGQKVFDIVLTEMGFTDKQLSFYGWASRGEGAIGFGGWQDQASFVRNVTVTSLTDSSEVLYSNPMTDESVVVPEFGGQTNTYGACLDGAKRDRYIWLGDFYHTTRIMGVANSKPEQIAGTWEFLLDFQASYGQLPGYVPISYQSPMPTPEVFLYDAGKPDAYYNFPDYVILGLIGLESYMDYFDGIAFVEAHWEEFTRAMTWLIGNQASNGLIDLAKYEVVFLGSGAVRRRVD</sequence>
<dbReference type="AlphaFoldDB" id="A0A9W6TFY6"/>
<dbReference type="OrthoDB" id="10036721at2759"/>
<proteinExistence type="predicted"/>
<evidence type="ECO:0000313" key="1">
    <source>
        <dbReference type="EMBL" id="GMF12465.1"/>
    </source>
</evidence>
<dbReference type="EMBL" id="BSXW01000119">
    <property type="protein sequence ID" value="GMF12465.1"/>
    <property type="molecule type" value="Genomic_DNA"/>
</dbReference>
<keyword evidence="2" id="KW-1185">Reference proteome</keyword>
<gene>
    <name evidence="1" type="ORF">Plil01_000307400</name>
</gene>